<dbReference type="SUPFAM" id="SSF160631">
    <property type="entry name" value="SMI1/KNR4-like"/>
    <property type="match status" value="1"/>
</dbReference>
<dbReference type="RefSeq" id="WP_181558015.1">
    <property type="nucleotide sequence ID" value="NZ_JACHWI010000015.1"/>
</dbReference>
<dbReference type="InterPro" id="IPR018958">
    <property type="entry name" value="Knr4/Smi1-like_dom"/>
</dbReference>
<dbReference type="SMART" id="SM00860">
    <property type="entry name" value="SMI1_KNR4"/>
    <property type="match status" value="1"/>
</dbReference>
<protein>
    <submittedName>
        <fullName evidence="2">SMI1/KNR4 family protein SUKH-1</fullName>
    </submittedName>
</protein>
<dbReference type="Pfam" id="PF09346">
    <property type="entry name" value="SMI1_KNR4"/>
    <property type="match status" value="1"/>
</dbReference>
<dbReference type="Proteomes" id="UP000249341">
    <property type="component" value="Unassembled WGS sequence"/>
</dbReference>
<evidence type="ECO:0000313" key="3">
    <source>
        <dbReference type="Proteomes" id="UP000249341"/>
    </source>
</evidence>
<dbReference type="EMBL" id="QLMJ01000015">
    <property type="protein sequence ID" value="RAK31368.1"/>
    <property type="molecule type" value="Genomic_DNA"/>
</dbReference>
<name>A0A327ZA35_9ACTN</name>
<reference evidence="2 3" key="1">
    <citation type="submission" date="2018-06" db="EMBL/GenBank/DDBJ databases">
        <title>Genomic Encyclopedia of Type Strains, Phase III (KMG-III): the genomes of soil and plant-associated and newly described type strains.</title>
        <authorList>
            <person name="Whitman W."/>
        </authorList>
    </citation>
    <scope>NUCLEOTIDE SEQUENCE [LARGE SCALE GENOMIC DNA]</scope>
    <source>
        <strain evidence="2 3">CGMCC 4.7090</strain>
    </source>
</reference>
<evidence type="ECO:0000313" key="2">
    <source>
        <dbReference type="EMBL" id="RAK31368.1"/>
    </source>
</evidence>
<sequence>MTDDEILAALRERVAQGRPTDLTGDFPLDEPASPAAISEAEQIIGYPLPPLLKRIYREIANGGIGPDGGFEGLRDGYVSDEDSMLDVCTSIREDTDEPPILPPGVLFFCNSGCAMWDLLDCRDPEGRMWSWDSGERHRLDITFTEWISAWLEDRYKEVVGDPARRLPDE</sequence>
<accession>A0A327ZA35</accession>
<proteinExistence type="predicted"/>
<keyword evidence="3" id="KW-1185">Reference proteome</keyword>
<organism evidence="2 3">
    <name type="scientific">Actinoplanes lutulentus</name>
    <dbReference type="NCBI Taxonomy" id="1287878"/>
    <lineage>
        <taxon>Bacteria</taxon>
        <taxon>Bacillati</taxon>
        <taxon>Actinomycetota</taxon>
        <taxon>Actinomycetes</taxon>
        <taxon>Micromonosporales</taxon>
        <taxon>Micromonosporaceae</taxon>
        <taxon>Actinoplanes</taxon>
    </lineage>
</organism>
<gene>
    <name evidence="2" type="ORF">B0I29_115175</name>
</gene>
<dbReference type="AlphaFoldDB" id="A0A327ZA35"/>
<evidence type="ECO:0000259" key="1">
    <source>
        <dbReference type="SMART" id="SM00860"/>
    </source>
</evidence>
<feature type="domain" description="Knr4/Smi1-like" evidence="1">
    <location>
        <begin position="31"/>
        <end position="149"/>
    </location>
</feature>
<dbReference type="Gene3D" id="3.40.1580.10">
    <property type="entry name" value="SMI1/KNR4-like"/>
    <property type="match status" value="1"/>
</dbReference>
<comment type="caution">
    <text evidence="2">The sequence shown here is derived from an EMBL/GenBank/DDBJ whole genome shotgun (WGS) entry which is preliminary data.</text>
</comment>
<dbReference type="InterPro" id="IPR037883">
    <property type="entry name" value="Knr4/Smi1-like_sf"/>
</dbReference>